<keyword evidence="3 8" id="KW-0813">Transport</keyword>
<proteinExistence type="inferred from homology"/>
<comment type="similarity">
    <text evidence="2 8">Belongs to the nucleobase:cation symporter-2 (NCS2) (TC 2.A.40) family. Azg-like subfamily.</text>
</comment>
<protein>
    <submittedName>
        <fullName evidence="10">AGZA family xanthine/uracil permease-like MFS transporter</fullName>
    </submittedName>
</protein>
<reference evidence="10 11" key="1">
    <citation type="submission" date="2018-06" db="EMBL/GenBank/DDBJ databases">
        <title>Genomic Encyclopedia of Type Strains, Phase III (KMG-III): the genomes of soil and plant-associated and newly described type strains.</title>
        <authorList>
            <person name="Whitman W."/>
        </authorList>
    </citation>
    <scope>NUCLEOTIDE SEQUENCE [LARGE SCALE GENOMIC DNA]</scope>
    <source>
        <strain evidence="10 11">CGMCC 1.8979</strain>
    </source>
</reference>
<feature type="transmembrane region" description="Helical" evidence="9">
    <location>
        <begin position="130"/>
        <end position="147"/>
    </location>
</feature>
<keyword evidence="7 8" id="KW-0472">Membrane</keyword>
<feature type="transmembrane region" description="Helical" evidence="9">
    <location>
        <begin position="411"/>
        <end position="429"/>
    </location>
</feature>
<sequence length="431" mass="45321">MKSFFQFNERNTSFKQETLAGITTFLSMAYILVVNPLVLSESGMDKGAVFTATAVSAIIGSLLIGLLANYPIGIAPSMGLNSFFTYSVVIGMGIPWQTALTGVLVSGVLFIVLSLLKIREKIINIIPQDLKYAIAGGIGFFVAFIGLKNAGIIHANEATFVSIGNLKSAPTLLAIFGFIVTVIFLIRGVRGGIFYGMVVSTVVGILFGIIDRPTGIVGSIPSLQPTFGAAFIHLSDVFSPDLLAVIFTFLFVAFFDTAGTLIAVASQAGIMKGNEIPNAGRALLADSSASVIGAVLGTSTTASFIESSAGIAAGGRTGFTSVVIAGCFALALFFAPVLSIVTPEVTAPALIIVGAMMATEISKINWRKLDVVIPAFVTIIMMPLTFSVATGIALGFILYPITMLALNKAKEVHPIMYALFITFIVYFAYVA</sequence>
<evidence type="ECO:0000256" key="3">
    <source>
        <dbReference type="ARBA" id="ARBA00022448"/>
    </source>
</evidence>
<evidence type="ECO:0000256" key="4">
    <source>
        <dbReference type="ARBA" id="ARBA00022475"/>
    </source>
</evidence>
<evidence type="ECO:0000313" key="10">
    <source>
        <dbReference type="EMBL" id="RAK19172.1"/>
    </source>
</evidence>
<dbReference type="EMBL" id="QLMH01000007">
    <property type="protein sequence ID" value="RAK19172.1"/>
    <property type="molecule type" value="Genomic_DNA"/>
</dbReference>
<dbReference type="InterPro" id="IPR026033">
    <property type="entry name" value="Azg-like_bact_archaea"/>
</dbReference>
<evidence type="ECO:0000256" key="7">
    <source>
        <dbReference type="ARBA" id="ARBA00023136"/>
    </source>
</evidence>
<feature type="transmembrane region" description="Helical" evidence="9">
    <location>
        <begin position="345"/>
        <end position="366"/>
    </location>
</feature>
<dbReference type="InterPro" id="IPR006043">
    <property type="entry name" value="NCS2"/>
</dbReference>
<evidence type="ECO:0000256" key="2">
    <source>
        <dbReference type="ARBA" id="ARBA00005697"/>
    </source>
</evidence>
<organism evidence="10 11">
    <name type="scientific">Paranoxybacillus vitaminiphilus</name>
    <dbReference type="NCBI Taxonomy" id="581036"/>
    <lineage>
        <taxon>Bacteria</taxon>
        <taxon>Bacillati</taxon>
        <taxon>Bacillota</taxon>
        <taxon>Bacilli</taxon>
        <taxon>Bacillales</taxon>
        <taxon>Anoxybacillaceae</taxon>
        <taxon>Paranoxybacillus</taxon>
    </lineage>
</organism>
<name>A0A327YG23_9BACL</name>
<evidence type="ECO:0000256" key="5">
    <source>
        <dbReference type="ARBA" id="ARBA00022692"/>
    </source>
</evidence>
<keyword evidence="4 8" id="KW-1003">Cell membrane</keyword>
<dbReference type="GO" id="GO:0005886">
    <property type="term" value="C:plasma membrane"/>
    <property type="evidence" value="ECO:0007669"/>
    <property type="project" value="UniProtKB-SubCell"/>
</dbReference>
<feature type="transmembrane region" description="Helical" evidence="9">
    <location>
        <begin position="94"/>
        <end position="118"/>
    </location>
</feature>
<keyword evidence="11" id="KW-1185">Reference proteome</keyword>
<dbReference type="OrthoDB" id="9808458at2"/>
<gene>
    <name evidence="10" type="ORF">B0I26_10790</name>
</gene>
<evidence type="ECO:0000256" key="8">
    <source>
        <dbReference type="PIRNR" id="PIRNR005353"/>
    </source>
</evidence>
<dbReference type="GO" id="GO:0005345">
    <property type="term" value="F:purine nucleobase transmembrane transporter activity"/>
    <property type="evidence" value="ECO:0007669"/>
    <property type="project" value="TreeGrafter"/>
</dbReference>
<feature type="transmembrane region" description="Helical" evidence="9">
    <location>
        <begin position="167"/>
        <end position="186"/>
    </location>
</feature>
<dbReference type="PANTHER" id="PTHR43337">
    <property type="entry name" value="XANTHINE/URACIL PERMEASE C887.17-RELATED"/>
    <property type="match status" value="1"/>
</dbReference>
<feature type="transmembrane region" description="Helical" evidence="9">
    <location>
        <begin position="193"/>
        <end position="210"/>
    </location>
</feature>
<evidence type="ECO:0000256" key="1">
    <source>
        <dbReference type="ARBA" id="ARBA00004651"/>
    </source>
</evidence>
<dbReference type="AlphaFoldDB" id="A0A327YG23"/>
<keyword evidence="6 8" id="KW-1133">Transmembrane helix</keyword>
<dbReference type="Proteomes" id="UP000248555">
    <property type="component" value="Unassembled WGS sequence"/>
</dbReference>
<evidence type="ECO:0000256" key="6">
    <source>
        <dbReference type="ARBA" id="ARBA00022989"/>
    </source>
</evidence>
<dbReference type="PIRSF" id="PIRSF005353">
    <property type="entry name" value="PbuG"/>
    <property type="match status" value="1"/>
</dbReference>
<feature type="transmembrane region" description="Helical" evidence="9">
    <location>
        <begin position="50"/>
        <end position="74"/>
    </location>
</feature>
<feature type="transmembrane region" description="Helical" evidence="9">
    <location>
        <begin position="317"/>
        <end position="338"/>
    </location>
</feature>
<feature type="transmembrane region" description="Helical" evidence="9">
    <location>
        <begin position="372"/>
        <end position="399"/>
    </location>
</feature>
<comment type="subcellular location">
    <subcellularLocation>
        <location evidence="1 8">Cell membrane</location>
        <topology evidence="1 8">Multi-pass membrane protein</topology>
    </subcellularLocation>
</comment>
<keyword evidence="5 8" id="KW-0812">Transmembrane</keyword>
<feature type="transmembrane region" description="Helical" evidence="9">
    <location>
        <begin position="20"/>
        <end position="38"/>
    </location>
</feature>
<dbReference type="Pfam" id="PF00860">
    <property type="entry name" value="Xan_ur_permease"/>
    <property type="match status" value="1"/>
</dbReference>
<dbReference type="PANTHER" id="PTHR43337:SF11">
    <property type="entry name" value="GUANINE_HYPOXANTHINE PERMEASE PBUG"/>
    <property type="match status" value="1"/>
</dbReference>
<accession>A0A327YG23</accession>
<evidence type="ECO:0000313" key="11">
    <source>
        <dbReference type="Proteomes" id="UP000248555"/>
    </source>
</evidence>
<dbReference type="RefSeq" id="WP_111645361.1">
    <property type="nucleotide sequence ID" value="NZ_QLMH01000007.1"/>
</dbReference>
<dbReference type="InterPro" id="IPR045018">
    <property type="entry name" value="Azg-like"/>
</dbReference>
<feature type="transmembrane region" description="Helical" evidence="9">
    <location>
        <begin position="242"/>
        <end position="270"/>
    </location>
</feature>
<comment type="caution">
    <text evidence="10">The sequence shown here is derived from an EMBL/GenBank/DDBJ whole genome shotgun (WGS) entry which is preliminary data.</text>
</comment>
<evidence type="ECO:0000256" key="9">
    <source>
        <dbReference type="SAM" id="Phobius"/>
    </source>
</evidence>